<keyword evidence="9" id="KW-1185">Reference proteome</keyword>
<sequence>METERVTTLTDVHKNTIRAISTIKYFIARRKFQKAREPYDVCDVIEQYSQGHLNMMVQIKICSNDTDNEDSGGSKAPCGT</sequence>
<evidence type="ECO:0000256" key="3">
    <source>
        <dbReference type="ARBA" id="ARBA00022475"/>
    </source>
</evidence>
<dbReference type="InterPro" id="IPR003937">
    <property type="entry name" value="K_chnl_volt-dep_KCNQ"/>
</dbReference>
<keyword evidence="3" id="KW-0472">Membrane</keyword>
<dbReference type="OrthoDB" id="8879391at2759"/>
<feature type="domain" description="Potassium channel voltage dependent KCNQ C-terminal" evidence="8">
    <location>
        <begin position="8"/>
        <end position="62"/>
    </location>
</feature>
<keyword evidence="4" id="KW-0630">Potassium</keyword>
<comment type="subcellular location">
    <subcellularLocation>
        <location evidence="1">Cell membrane</location>
        <topology evidence="1">Multi-pass membrane protein</topology>
    </subcellularLocation>
</comment>
<evidence type="ECO:0000256" key="7">
    <source>
        <dbReference type="ARBA" id="ARBA00034430"/>
    </source>
</evidence>
<protein>
    <submittedName>
        <fullName evidence="10">Potassium voltage-gated channel subfamily KQT member 1-like</fullName>
    </submittedName>
</protein>
<dbReference type="InterPro" id="IPR013821">
    <property type="entry name" value="K_chnl_volt-dep_KCNQ_C"/>
</dbReference>
<name>A0A8B8GKP9_9HEMI</name>
<comment type="catalytic activity">
    <reaction evidence="7">
        <text>K(+)(in) = K(+)(out)</text>
        <dbReference type="Rhea" id="RHEA:29463"/>
        <dbReference type="ChEBI" id="CHEBI:29103"/>
    </reaction>
</comment>
<dbReference type="Gene3D" id="6.10.140.1910">
    <property type="match status" value="1"/>
</dbReference>
<organism evidence="9 10">
    <name type="scientific">Sipha flava</name>
    <name type="common">yellow sugarcane aphid</name>
    <dbReference type="NCBI Taxonomy" id="143950"/>
    <lineage>
        <taxon>Eukaryota</taxon>
        <taxon>Metazoa</taxon>
        <taxon>Ecdysozoa</taxon>
        <taxon>Arthropoda</taxon>
        <taxon>Hexapoda</taxon>
        <taxon>Insecta</taxon>
        <taxon>Pterygota</taxon>
        <taxon>Neoptera</taxon>
        <taxon>Paraneoptera</taxon>
        <taxon>Hemiptera</taxon>
        <taxon>Sternorrhyncha</taxon>
        <taxon>Aphidomorpha</taxon>
        <taxon>Aphidoidea</taxon>
        <taxon>Aphididae</taxon>
        <taxon>Sipha</taxon>
    </lineage>
</organism>
<evidence type="ECO:0000256" key="4">
    <source>
        <dbReference type="ARBA" id="ARBA00022958"/>
    </source>
</evidence>
<evidence type="ECO:0000313" key="10">
    <source>
        <dbReference type="RefSeq" id="XP_025423166.1"/>
    </source>
</evidence>
<dbReference type="PANTHER" id="PTHR47735">
    <property type="entry name" value="POTASSIUM VOLTAGE-GATED CHANNEL SUBFAMILY KQT MEMBER 4"/>
    <property type="match status" value="1"/>
</dbReference>
<evidence type="ECO:0000313" key="9">
    <source>
        <dbReference type="Proteomes" id="UP000694846"/>
    </source>
</evidence>
<dbReference type="RefSeq" id="XP_025423166.1">
    <property type="nucleotide sequence ID" value="XM_025567381.1"/>
</dbReference>
<dbReference type="GO" id="GO:0008076">
    <property type="term" value="C:voltage-gated potassium channel complex"/>
    <property type="evidence" value="ECO:0007669"/>
    <property type="project" value="TreeGrafter"/>
</dbReference>
<proteinExistence type="predicted"/>
<reference evidence="10" key="1">
    <citation type="submission" date="2025-08" db="UniProtKB">
        <authorList>
            <consortium name="RefSeq"/>
        </authorList>
    </citation>
    <scope>IDENTIFICATION</scope>
    <source>
        <tissue evidence="10">Whole body</tissue>
    </source>
</reference>
<dbReference type="PANTHER" id="PTHR47735:SF14">
    <property type="entry name" value="POTASSIUM VOLTAGE-GATED CHANNEL SUBFAMILY KQT MEMBER 1"/>
    <property type="match status" value="1"/>
</dbReference>
<dbReference type="Proteomes" id="UP000694846">
    <property type="component" value="Unplaced"/>
</dbReference>
<dbReference type="GO" id="GO:0005249">
    <property type="term" value="F:voltage-gated potassium channel activity"/>
    <property type="evidence" value="ECO:0007669"/>
    <property type="project" value="InterPro"/>
</dbReference>
<keyword evidence="2" id="KW-0813">Transport</keyword>
<keyword evidence="3" id="KW-1003">Cell membrane</keyword>
<keyword evidence="5" id="KW-0406">Ion transport</keyword>
<evidence type="ECO:0000256" key="1">
    <source>
        <dbReference type="ARBA" id="ARBA00004651"/>
    </source>
</evidence>
<evidence type="ECO:0000256" key="5">
    <source>
        <dbReference type="ARBA" id="ARBA00023065"/>
    </source>
</evidence>
<dbReference type="AlphaFoldDB" id="A0A8B8GKP9"/>
<gene>
    <name evidence="10" type="primary">LOC112692648</name>
</gene>
<evidence type="ECO:0000256" key="2">
    <source>
        <dbReference type="ARBA" id="ARBA00022448"/>
    </source>
</evidence>
<dbReference type="Pfam" id="PF03520">
    <property type="entry name" value="KCNQ_channel"/>
    <property type="match status" value="1"/>
</dbReference>
<accession>A0A8B8GKP9</accession>
<evidence type="ECO:0000256" key="6">
    <source>
        <dbReference type="ARBA" id="ARBA00023303"/>
    </source>
</evidence>
<evidence type="ECO:0000259" key="8">
    <source>
        <dbReference type="Pfam" id="PF03520"/>
    </source>
</evidence>
<keyword evidence="6" id="KW-0407">Ion channel</keyword>
<dbReference type="GeneID" id="112692648"/>